<comment type="similarity">
    <text evidence="2">Belongs to the glycosyl hydrolase 10 (cellulase F) family.</text>
</comment>
<dbReference type="Gene3D" id="3.20.20.80">
    <property type="entry name" value="Glycosidases"/>
    <property type="match status" value="1"/>
</dbReference>
<dbReference type="InterPro" id="IPR026444">
    <property type="entry name" value="Secre_tail"/>
</dbReference>
<evidence type="ECO:0000256" key="9">
    <source>
        <dbReference type="ARBA" id="ARBA00023326"/>
    </source>
</evidence>
<dbReference type="EMBL" id="QREG01000004">
    <property type="protein sequence ID" value="REE01053.1"/>
    <property type="molecule type" value="Genomic_DNA"/>
</dbReference>
<keyword evidence="12" id="KW-1185">Reference proteome</keyword>
<dbReference type="InterPro" id="IPR044846">
    <property type="entry name" value="GH10"/>
</dbReference>
<evidence type="ECO:0000313" key="11">
    <source>
        <dbReference type="EMBL" id="REE01053.1"/>
    </source>
</evidence>
<evidence type="ECO:0000256" key="1">
    <source>
        <dbReference type="ARBA" id="ARBA00000681"/>
    </source>
</evidence>
<comment type="caution">
    <text evidence="11">The sequence shown here is derived from an EMBL/GenBank/DDBJ whole genome shotgun (WGS) entry which is preliminary data.</text>
</comment>
<protein>
    <recommendedName>
        <fullName evidence="3">endo-1,4-beta-xylanase</fullName>
        <ecNumber evidence="3">3.2.1.8</ecNumber>
    </recommendedName>
</protein>
<evidence type="ECO:0000313" key="12">
    <source>
        <dbReference type="Proteomes" id="UP000256779"/>
    </source>
</evidence>
<keyword evidence="5" id="KW-0732">Signal</keyword>
<dbReference type="PANTHER" id="PTHR31490:SF88">
    <property type="entry name" value="BETA-XYLANASE"/>
    <property type="match status" value="1"/>
</dbReference>
<keyword evidence="7" id="KW-0119">Carbohydrate metabolism</keyword>
<sequence length="407" mass="45957">MKALLTIIGICLLAPAIGQIAKDKPKFLGNIYSSNQIEQFENYWNQVTPENAGKWGSVERNRDSYNFTELDNAYALAEENGWPFRFHVLVWGNQQPGWIEDLPREEQLEEIKEWMDTIAARYPNIAYLEVANEPINDPPNKKGSGGGNYMEALGGKGITGYDWIVTAFELAKERFPNAKLMINEYNIMNSSSRSSQYKVIVELLQSKGLIDVIGVQAHAFTTTAESSVMSSILDKLADTGLPIMVTEMDIDGPSDQVQLDEYKRIFPIFWEHEAVIGVTLWGWRPGLWRNEQKAYLVDDATNERPALQWLRNYVTAWEPVDPNVLNAESAEIQLFPNPVTNGKLSLSTQRPLTSANLYDIGGQLLKVYTLTENPRALELEINQPAGTYLLELLNEQDTISTHKVVIQ</sequence>
<dbReference type="PROSITE" id="PS51760">
    <property type="entry name" value="GH10_2"/>
    <property type="match status" value="1"/>
</dbReference>
<dbReference type="SUPFAM" id="SSF51445">
    <property type="entry name" value="(Trans)glycosidases"/>
    <property type="match status" value="1"/>
</dbReference>
<evidence type="ECO:0000256" key="5">
    <source>
        <dbReference type="ARBA" id="ARBA00022729"/>
    </source>
</evidence>
<dbReference type="SMART" id="SM00633">
    <property type="entry name" value="Glyco_10"/>
    <property type="match status" value="1"/>
</dbReference>
<dbReference type="InterPro" id="IPR001000">
    <property type="entry name" value="GH10_dom"/>
</dbReference>
<feature type="domain" description="GH10" evidence="10">
    <location>
        <begin position="21"/>
        <end position="313"/>
    </location>
</feature>
<evidence type="ECO:0000256" key="7">
    <source>
        <dbReference type="ARBA" id="ARBA00023277"/>
    </source>
</evidence>
<organism evidence="11 12">
    <name type="scientific">Marinoscillum furvescens DSM 4134</name>
    <dbReference type="NCBI Taxonomy" id="1122208"/>
    <lineage>
        <taxon>Bacteria</taxon>
        <taxon>Pseudomonadati</taxon>
        <taxon>Bacteroidota</taxon>
        <taxon>Cytophagia</taxon>
        <taxon>Cytophagales</taxon>
        <taxon>Reichenbachiellaceae</taxon>
        <taxon>Marinoscillum</taxon>
    </lineage>
</organism>
<evidence type="ECO:0000256" key="8">
    <source>
        <dbReference type="ARBA" id="ARBA00023295"/>
    </source>
</evidence>
<dbReference type="Pfam" id="PF00331">
    <property type="entry name" value="Glyco_hydro_10"/>
    <property type="match status" value="1"/>
</dbReference>
<reference evidence="11 12" key="1">
    <citation type="submission" date="2018-07" db="EMBL/GenBank/DDBJ databases">
        <title>Genomic Encyclopedia of Type Strains, Phase IV (KMG-IV): sequencing the most valuable type-strain genomes for metagenomic binning, comparative biology and taxonomic classification.</title>
        <authorList>
            <person name="Goeker M."/>
        </authorList>
    </citation>
    <scope>NUCLEOTIDE SEQUENCE [LARGE SCALE GENOMIC DNA]</scope>
    <source>
        <strain evidence="11 12">DSM 4134</strain>
    </source>
</reference>
<evidence type="ECO:0000256" key="4">
    <source>
        <dbReference type="ARBA" id="ARBA00022651"/>
    </source>
</evidence>
<evidence type="ECO:0000256" key="2">
    <source>
        <dbReference type="ARBA" id="ARBA00007495"/>
    </source>
</evidence>
<dbReference type="Proteomes" id="UP000256779">
    <property type="component" value="Unassembled WGS sequence"/>
</dbReference>
<keyword evidence="9" id="KW-0624">Polysaccharide degradation</keyword>
<dbReference type="OrthoDB" id="7061696at2"/>
<dbReference type="GO" id="GO:0045493">
    <property type="term" value="P:xylan catabolic process"/>
    <property type="evidence" value="ECO:0007669"/>
    <property type="project" value="UniProtKB-KW"/>
</dbReference>
<evidence type="ECO:0000256" key="6">
    <source>
        <dbReference type="ARBA" id="ARBA00022801"/>
    </source>
</evidence>
<dbReference type="RefSeq" id="WP_147302866.1">
    <property type="nucleotide sequence ID" value="NZ_QREG01000004.1"/>
</dbReference>
<evidence type="ECO:0000256" key="3">
    <source>
        <dbReference type="ARBA" id="ARBA00012590"/>
    </source>
</evidence>
<dbReference type="PANTHER" id="PTHR31490">
    <property type="entry name" value="GLYCOSYL HYDROLASE"/>
    <property type="match status" value="1"/>
</dbReference>
<keyword evidence="4 11" id="KW-0858">Xylan degradation</keyword>
<keyword evidence="8 11" id="KW-0326">Glycosidase</keyword>
<name>A0A3D9L4V8_MARFU</name>
<dbReference type="InterPro" id="IPR017853">
    <property type="entry name" value="GH"/>
</dbReference>
<dbReference type="AlphaFoldDB" id="A0A3D9L4V8"/>
<dbReference type="EC" id="3.2.1.8" evidence="3"/>
<dbReference type="GO" id="GO:0031176">
    <property type="term" value="F:endo-1,4-beta-xylanase activity"/>
    <property type="evidence" value="ECO:0007669"/>
    <property type="project" value="UniProtKB-EC"/>
</dbReference>
<evidence type="ECO:0000259" key="10">
    <source>
        <dbReference type="PROSITE" id="PS51760"/>
    </source>
</evidence>
<gene>
    <name evidence="11" type="ORF">C7460_10472</name>
</gene>
<comment type="catalytic activity">
    <reaction evidence="1">
        <text>Endohydrolysis of (1-&gt;4)-beta-D-xylosidic linkages in xylans.</text>
        <dbReference type="EC" id="3.2.1.8"/>
    </reaction>
</comment>
<accession>A0A3D9L4V8</accession>
<proteinExistence type="inferred from homology"/>
<dbReference type="NCBIfam" id="TIGR04183">
    <property type="entry name" value="Por_Secre_tail"/>
    <property type="match status" value="1"/>
</dbReference>
<keyword evidence="6 11" id="KW-0378">Hydrolase</keyword>